<dbReference type="AlphaFoldDB" id="A0A1G4IBB9"/>
<evidence type="ECO:0000256" key="1">
    <source>
        <dbReference type="SAM" id="MobiDB-lite"/>
    </source>
</evidence>
<dbReference type="Proteomes" id="UP000195570">
    <property type="component" value="Unassembled WGS sequence"/>
</dbReference>
<sequence length="482" mass="54512">MATAHCTEVAKPVVSLYFASMTAKEVSKNMNKQHGVRREPRSSGEGIKLRKLAVDESSAMRSLMKRAAPVFAPRCGMLRPDKDDLMEKERERDREKSPFEELLERGIEEGIAKIQYISKLSPESGDAVRKGEDDTDTSSETPSSPTTNSLYKQALEVWTEEESAQGCVDSGTHSFHTSHSLVSALDRGRFPLDANLTVTRAVKRVEEDLKNSSSDGNHSTPGKAALPPTVKGKPGSRLTLLDRLRKIPVRSWDLLYNITTSPDTTDSRKHGRKYYMEQGPLLPKKWRHRFDYVNYKQQFQLDESLCTRDVCRNMVIRHEKRSSLKPPMAALADVFEQQDSAKCRHAKHRKNPRNDDAMWCSVWGRRANEIALERQRERIINAVKEFKLCVEAANLSRVAVGRLQKDLIKVIQEWPSDYRKRHIFTTANFEEWVKTRCAAPSAGESSKAAHLAESMASTAEASFVEYVLTILPPGQQTRPGTR</sequence>
<accession>A0A1G4IBB9</accession>
<evidence type="ECO:0000313" key="3">
    <source>
        <dbReference type="Proteomes" id="UP000195570"/>
    </source>
</evidence>
<dbReference type="VEuPathDB" id="TriTrypDB:TEOVI_000101000"/>
<feature type="region of interest" description="Disordered" evidence="1">
    <location>
        <begin position="79"/>
        <end position="99"/>
    </location>
</feature>
<feature type="region of interest" description="Disordered" evidence="1">
    <location>
        <begin position="207"/>
        <end position="234"/>
    </location>
</feature>
<name>A0A1G4IBB9_TRYEQ</name>
<dbReference type="RefSeq" id="XP_067080420.1">
    <property type="nucleotide sequence ID" value="XM_067224319.1"/>
</dbReference>
<evidence type="ECO:0000313" key="2">
    <source>
        <dbReference type="EMBL" id="SCU69444.1"/>
    </source>
</evidence>
<comment type="caution">
    <text evidence="2">The sequence shown here is derived from an EMBL/GenBank/DDBJ whole genome shotgun (WGS) entry which is preliminary data.</text>
</comment>
<organism evidence="2 3">
    <name type="scientific">Trypanosoma equiperdum</name>
    <dbReference type="NCBI Taxonomy" id="5694"/>
    <lineage>
        <taxon>Eukaryota</taxon>
        <taxon>Discoba</taxon>
        <taxon>Euglenozoa</taxon>
        <taxon>Kinetoplastea</taxon>
        <taxon>Metakinetoplastina</taxon>
        <taxon>Trypanosomatida</taxon>
        <taxon>Trypanosomatidae</taxon>
        <taxon>Trypanosoma</taxon>
    </lineage>
</organism>
<gene>
    <name evidence="2" type="ORF">TEOVI_000101000</name>
</gene>
<dbReference type="GeneID" id="92374950"/>
<proteinExistence type="predicted"/>
<reference evidence="2" key="1">
    <citation type="submission" date="2016-09" db="EMBL/GenBank/DDBJ databases">
        <authorList>
            <person name="Hebert L."/>
            <person name="Moumen B."/>
        </authorList>
    </citation>
    <scope>NUCLEOTIDE SEQUENCE [LARGE SCALE GENOMIC DNA]</scope>
    <source>
        <strain evidence="2">OVI</strain>
    </source>
</reference>
<feature type="compositionally biased region" description="Low complexity" evidence="1">
    <location>
        <begin position="138"/>
        <end position="147"/>
    </location>
</feature>
<keyword evidence="3" id="KW-1185">Reference proteome</keyword>
<dbReference type="EMBL" id="CZPT02001214">
    <property type="protein sequence ID" value="SCU69444.1"/>
    <property type="molecule type" value="Genomic_DNA"/>
</dbReference>
<feature type="region of interest" description="Disordered" evidence="1">
    <location>
        <begin position="122"/>
        <end position="149"/>
    </location>
</feature>
<feature type="compositionally biased region" description="Polar residues" evidence="1">
    <location>
        <begin position="211"/>
        <end position="220"/>
    </location>
</feature>
<protein>
    <submittedName>
        <fullName evidence="2">Uncharacterized protein</fullName>
    </submittedName>
</protein>